<keyword evidence="2" id="KW-1185">Reference proteome</keyword>
<feature type="non-terminal residue" evidence="1">
    <location>
        <position position="1746"/>
    </location>
</feature>
<dbReference type="Proteomes" id="UP001140066">
    <property type="component" value="Unassembled WGS sequence"/>
</dbReference>
<protein>
    <submittedName>
        <fullName evidence="1">Uncharacterized protein</fullName>
    </submittedName>
</protein>
<accession>A0ACC1KHW4</accession>
<name>A0ACC1KHW4_9FUNG</name>
<proteinExistence type="predicted"/>
<reference evidence="1" key="1">
    <citation type="submission" date="2022-07" db="EMBL/GenBank/DDBJ databases">
        <title>Phylogenomic reconstructions and comparative analyses of Kickxellomycotina fungi.</title>
        <authorList>
            <person name="Reynolds N.K."/>
            <person name="Stajich J.E."/>
            <person name="Barry K."/>
            <person name="Grigoriev I.V."/>
            <person name="Crous P."/>
            <person name="Smith M.E."/>
        </authorList>
    </citation>
    <scope>NUCLEOTIDE SEQUENCE</scope>
    <source>
        <strain evidence="1">BCRC 34191</strain>
    </source>
</reference>
<organism evidence="1 2">
    <name type="scientific">Coemansia linderi</name>
    <dbReference type="NCBI Taxonomy" id="2663919"/>
    <lineage>
        <taxon>Eukaryota</taxon>
        <taxon>Fungi</taxon>
        <taxon>Fungi incertae sedis</taxon>
        <taxon>Zoopagomycota</taxon>
        <taxon>Kickxellomycotina</taxon>
        <taxon>Kickxellomycetes</taxon>
        <taxon>Kickxellales</taxon>
        <taxon>Kickxellaceae</taxon>
        <taxon>Coemansia</taxon>
    </lineage>
</organism>
<dbReference type="EMBL" id="JANBUK010000401">
    <property type="protein sequence ID" value="KAJ2790135.1"/>
    <property type="molecule type" value="Genomic_DNA"/>
</dbReference>
<sequence length="1746" mass="193687">MEPHICVSVVGYCPRKPGSYPAEKNRKKLPFCRTLIHARMVTSEDLPDILKSVRNFMFNYESEIQDSLGSFPPPPPPIPLDRTSEAEPPQPKHDPKPGRHGDKGRHQSTPLEGAKGSGRVPQAGDSFTFAYDEDAPLLHTLQIVDYFLKIMPEVCSPAFVYLTDGVLRSNFAASKAQSVISSLSQRNTLCTFIQVGSCGGFTPETSLGYVGDNELLTYLAATLNGRFIYASDCPDVVIPQRANFYHQAMLIQETRLARTPMRHRYDHVFYGGSRPGDVPRERINTKKDGVLQTAQSSDAGFPWVAECKPPLVNTLTVRYSDYNIPVSLSLLVEARMNEGFVVRNIQIAKLDREGIAERVNIKMEMVWHPSVTIVYRVTSTHFANQPRPRLGEKAPSREALLTLKGVAGNGDDDGGDHDGHSLTVDDRGQRGPNMVDIVIRSYRAFTMEFMSPSKSGGYKGELYAKVEMLHTFLKSITDKDERLRQMYSLPPSTPAAQLKFQPPVFVSPFSVSATSPPPWVGNKIIPLGSRVDPEEEVDPGVFLTYTDWSAQHYHLYAMIRQINRSGGSFLPMAGFTHVSSMFIDSGLALNCVKSMDFTEAAKHGQRIMSDFRAYVGQSGTWALLKDTRMSMVFLQDSYRLSRQVPVFIIARWEMLTNWVMRVSFSLYNGSAAARKIVMDCLLNLSYSFRPEYQDPDRDAVVRATRPLHLFPLDLEVGPSAKPGMLTTRDIGDMHTYVVEWRWTYLAREGTSGDLYGEGPDSDIVRQALHRLALTLGINRLTQDFTLINAKGESTGLMTGLDASKYDSCLTFYHEREGYEGEELLLACQYQVIVNMAESSVTARTWVEPWSARVIRMLFENDFRMLAPLGTFQQILQPGRCFQLKVPNIAEFHSKRMNMFSIMAVVASSRIALRILQLPDISPAHAVWDHPDGADSIVIDDPAYQITSGRDGDLDLEIHLLDESGNVTDRIPATEYYKTHDRQETIKLAQDRKLSIKHMGTTKGERHAIILERFMLTMFEKDENWKYDPHIDMYRRNEYNPFILRSIHRSHPRTLFFSKLSAQWMTTGEFTIVAYRCFLEYALFTWCSAISVNAELFNKLKFAETIVSELSHHISDVHKAAGVSNALDFHLYMEKWYAKRLPNNSSFLMVLLPNAPLASRNRHFLPTPASSEQAGPVNGHAGSSSASSSRHRRQGSEPARPPVLTPALERSMNSNAPNAADMASHLATNVYTLLMECSMDNSEMHRHVHALERGPTSVKSKLNLWPLEVPTEGTRVLGESMEGFVGEMGDKKNEPVPFTDYALAEIKVIERMYSVSYLQTIYLALLLDRSVAPADMLTCLQSTLWTKRSIDVDITAFLHSQDVARASQDVKWHEQDQKGLQKNPSERSDATERWRVRALSDAQSKAGDPVRCDGNSTVSAKEAIRADAVPSWFLIKPTASLDGVRILTHNYSVVTGEAASNVLSTTRQVLTLALKAANTRLLLEEMADTRMFPELLDLPPELNQDNPNSSTTQRWGSLADSQAARAGQAAASTNRLSASPSALQLASNPALHGGIRAPAPGGSAANSGLAISGIEAGSATLQPSLNQEKGEQELSGGSFNIAPLLDPFIPSNPSFHSCKRQFTHTFPLHPRIPPAKAVLAVLASGMLNNRLTNQRTMFFVRDGESIFYAVLTESRMSYVSPFETSGPSGPRQLASQSSAATPTGGIASPMYGAEATLPGAHTVATTSPNPTNYSSLVEASHVSLASA</sequence>
<gene>
    <name evidence="1" type="ORF">GGI18_001988</name>
</gene>
<evidence type="ECO:0000313" key="2">
    <source>
        <dbReference type="Proteomes" id="UP001140066"/>
    </source>
</evidence>
<evidence type="ECO:0000313" key="1">
    <source>
        <dbReference type="EMBL" id="KAJ2790135.1"/>
    </source>
</evidence>
<comment type="caution">
    <text evidence="1">The sequence shown here is derived from an EMBL/GenBank/DDBJ whole genome shotgun (WGS) entry which is preliminary data.</text>
</comment>